<keyword evidence="1" id="KW-0812">Transmembrane</keyword>
<evidence type="ECO:0000256" key="1">
    <source>
        <dbReference type="SAM" id="Phobius"/>
    </source>
</evidence>
<evidence type="ECO:0000313" key="2">
    <source>
        <dbReference type="EMBL" id="GGG90184.1"/>
    </source>
</evidence>
<sequence>MAAEYAHLAIWLIGLFGIVITVSVCVLKFVVEDSFSYDQTFLWRRKLPAECLKKE</sequence>
<dbReference type="EMBL" id="BMHY01000023">
    <property type="protein sequence ID" value="GGG90184.1"/>
    <property type="molecule type" value="Genomic_DNA"/>
</dbReference>
<feature type="transmembrane region" description="Helical" evidence="1">
    <location>
        <begin position="6"/>
        <end position="31"/>
    </location>
</feature>
<keyword evidence="3" id="KW-1185">Reference proteome</keyword>
<comment type="caution">
    <text evidence="2">The sequence shown here is derived from an EMBL/GenBank/DDBJ whole genome shotgun (WGS) entry which is preliminary data.</text>
</comment>
<proteinExistence type="predicted"/>
<dbReference type="RefSeq" id="WP_188893010.1">
    <property type="nucleotide sequence ID" value="NZ_BMHY01000023.1"/>
</dbReference>
<protein>
    <submittedName>
        <fullName evidence="2">Uncharacterized protein</fullName>
    </submittedName>
</protein>
<evidence type="ECO:0000313" key="3">
    <source>
        <dbReference type="Proteomes" id="UP000600247"/>
    </source>
</evidence>
<dbReference type="AlphaFoldDB" id="A0A917HU27"/>
<keyword evidence="1" id="KW-0472">Membrane</keyword>
<reference evidence="2 3" key="1">
    <citation type="journal article" date="2014" name="Int. J. Syst. Evol. Microbiol.">
        <title>Complete genome sequence of Corynebacterium casei LMG S-19264T (=DSM 44701T), isolated from a smear-ripened cheese.</title>
        <authorList>
            <consortium name="US DOE Joint Genome Institute (JGI-PGF)"/>
            <person name="Walter F."/>
            <person name="Albersmeier A."/>
            <person name="Kalinowski J."/>
            <person name="Ruckert C."/>
        </authorList>
    </citation>
    <scope>NUCLEOTIDE SEQUENCE [LARGE SCALE GENOMIC DNA]</scope>
    <source>
        <strain evidence="2 3">CGMCC 1.15286</strain>
    </source>
</reference>
<dbReference type="Proteomes" id="UP000600247">
    <property type="component" value="Unassembled WGS sequence"/>
</dbReference>
<gene>
    <name evidence="2" type="ORF">GCM10010918_56300</name>
</gene>
<keyword evidence="1" id="KW-1133">Transmembrane helix</keyword>
<organism evidence="2 3">
    <name type="scientific">Paenibacillus radicis</name>
    <name type="common">ex Gao et al. 2016</name>
    <dbReference type="NCBI Taxonomy" id="1737354"/>
    <lineage>
        <taxon>Bacteria</taxon>
        <taxon>Bacillati</taxon>
        <taxon>Bacillota</taxon>
        <taxon>Bacilli</taxon>
        <taxon>Bacillales</taxon>
        <taxon>Paenibacillaceae</taxon>
        <taxon>Paenibacillus</taxon>
    </lineage>
</organism>
<name>A0A917HU27_9BACL</name>
<accession>A0A917HU27</accession>